<dbReference type="PANTHER" id="PTHR19308">
    <property type="entry name" value="PHOSPHATIDYLCHOLINE TRANSFER PROTEIN"/>
    <property type="match status" value="1"/>
</dbReference>
<feature type="domain" description="START" evidence="1">
    <location>
        <begin position="14"/>
        <end position="187"/>
    </location>
</feature>
<dbReference type="InterPro" id="IPR051213">
    <property type="entry name" value="START_lipid_transfer"/>
</dbReference>
<dbReference type="PROSITE" id="PS50848">
    <property type="entry name" value="START"/>
    <property type="match status" value="1"/>
</dbReference>
<dbReference type="AlphaFoldDB" id="A0A8H7SM58"/>
<dbReference type="Proteomes" id="UP000613177">
    <property type="component" value="Unassembled WGS sequence"/>
</dbReference>
<dbReference type="Pfam" id="PF01852">
    <property type="entry name" value="START"/>
    <property type="match status" value="1"/>
</dbReference>
<evidence type="ECO:0000313" key="3">
    <source>
        <dbReference type="Proteomes" id="UP000613177"/>
    </source>
</evidence>
<keyword evidence="3" id="KW-1185">Reference proteome</keyword>
<dbReference type="GO" id="GO:0005737">
    <property type="term" value="C:cytoplasm"/>
    <property type="evidence" value="ECO:0007669"/>
    <property type="project" value="UniProtKB-ARBA"/>
</dbReference>
<sequence>MTAQNPHTTNAKKAMQLLKDYTNDLQGWNLVQDNKSGVKVYNKSDGSAFPLLRGETLLSGSFSAEQVAIVATLPGCRKIWDDKFDTAQIKQFYSVDFGLFWSKVKTPWPVSPRDMAAISYTEKTSDSVYIAVQSVKDASIPEVSGCVRANLLMSGWKITKTNAGIAVSYITQIDLAGSIPTSLLKSSHQQIPLCAGTVTKYLKDHGFPPIQKECTATIVSESFDHVKKEYAVQWSGQGNSRYEISRKMFPSGVKVKITGKAAFENKGDLVIVTGINGSAAMKLTKA</sequence>
<organism evidence="2 3">
    <name type="scientific">Thamnidium elegans</name>
    <dbReference type="NCBI Taxonomy" id="101142"/>
    <lineage>
        <taxon>Eukaryota</taxon>
        <taxon>Fungi</taxon>
        <taxon>Fungi incertae sedis</taxon>
        <taxon>Mucoromycota</taxon>
        <taxon>Mucoromycotina</taxon>
        <taxon>Mucoromycetes</taxon>
        <taxon>Mucorales</taxon>
        <taxon>Mucorineae</taxon>
        <taxon>Mucoraceae</taxon>
        <taxon>Thamnidium</taxon>
    </lineage>
</organism>
<dbReference type="CDD" id="cd00177">
    <property type="entry name" value="START"/>
    <property type="match status" value="1"/>
</dbReference>
<protein>
    <recommendedName>
        <fullName evidence="1">START domain-containing protein</fullName>
    </recommendedName>
</protein>
<proteinExistence type="predicted"/>
<dbReference type="Gene3D" id="3.30.530.20">
    <property type="match status" value="1"/>
</dbReference>
<gene>
    <name evidence="2" type="ORF">INT48_003974</name>
</gene>
<dbReference type="InterPro" id="IPR002913">
    <property type="entry name" value="START_lipid-bd_dom"/>
</dbReference>
<evidence type="ECO:0000259" key="1">
    <source>
        <dbReference type="PROSITE" id="PS50848"/>
    </source>
</evidence>
<dbReference type="SUPFAM" id="SSF55961">
    <property type="entry name" value="Bet v1-like"/>
    <property type="match status" value="1"/>
</dbReference>
<name>A0A8H7SM58_9FUNG</name>
<comment type="caution">
    <text evidence="2">The sequence shown here is derived from an EMBL/GenBank/DDBJ whole genome shotgun (WGS) entry which is preliminary data.</text>
</comment>
<reference evidence="2" key="1">
    <citation type="submission" date="2021-01" db="EMBL/GenBank/DDBJ databases">
        <title>Metabolic potential, ecology and presence of endohyphal bacteria is reflected in genomic diversity of Mucoromycotina.</title>
        <authorList>
            <person name="Muszewska A."/>
            <person name="Okrasinska A."/>
            <person name="Steczkiewicz K."/>
            <person name="Drgas O."/>
            <person name="Orlowska M."/>
            <person name="Perlinska-Lenart U."/>
            <person name="Aleksandrzak-Piekarczyk T."/>
            <person name="Szatraj K."/>
            <person name="Zielenkiewicz U."/>
            <person name="Pilsyk S."/>
            <person name="Malc E."/>
            <person name="Mieczkowski P."/>
            <person name="Kruszewska J.S."/>
            <person name="Biernat P."/>
            <person name="Pawlowska J."/>
        </authorList>
    </citation>
    <scope>NUCLEOTIDE SEQUENCE</scope>
    <source>
        <strain evidence="2">WA0000018081</strain>
    </source>
</reference>
<dbReference type="SMART" id="SM00234">
    <property type="entry name" value="START"/>
    <property type="match status" value="1"/>
</dbReference>
<evidence type="ECO:0000313" key="2">
    <source>
        <dbReference type="EMBL" id="KAG2230821.1"/>
    </source>
</evidence>
<accession>A0A8H7SM58</accession>
<dbReference type="EMBL" id="JAEPRE010000181">
    <property type="protein sequence ID" value="KAG2230821.1"/>
    <property type="molecule type" value="Genomic_DNA"/>
</dbReference>
<dbReference type="PANTHER" id="PTHR19308:SF14">
    <property type="entry name" value="START DOMAIN-CONTAINING PROTEIN"/>
    <property type="match status" value="1"/>
</dbReference>
<dbReference type="InterPro" id="IPR023393">
    <property type="entry name" value="START-like_dom_sf"/>
</dbReference>
<dbReference type="GO" id="GO:0008289">
    <property type="term" value="F:lipid binding"/>
    <property type="evidence" value="ECO:0007669"/>
    <property type="project" value="InterPro"/>
</dbReference>